<organism evidence="1 2">
    <name type="scientific">Saprolegnia diclina (strain VS20)</name>
    <dbReference type="NCBI Taxonomy" id="1156394"/>
    <lineage>
        <taxon>Eukaryota</taxon>
        <taxon>Sar</taxon>
        <taxon>Stramenopiles</taxon>
        <taxon>Oomycota</taxon>
        <taxon>Saprolegniomycetes</taxon>
        <taxon>Saprolegniales</taxon>
        <taxon>Saprolegniaceae</taxon>
        <taxon>Saprolegnia</taxon>
    </lineage>
</organism>
<dbReference type="Proteomes" id="UP000030762">
    <property type="component" value="Unassembled WGS sequence"/>
</dbReference>
<dbReference type="AlphaFoldDB" id="T0QVZ0"/>
<dbReference type="EMBL" id="JH767142">
    <property type="protein sequence ID" value="EQC38210.1"/>
    <property type="molecule type" value="Genomic_DNA"/>
</dbReference>
<protein>
    <submittedName>
        <fullName evidence="1">Uncharacterized protein</fullName>
    </submittedName>
</protein>
<sequence>MTTPHLTPLDARDASWTLIVALRSPHPRDVAVSFGARATTVAVAEASCVAWYVDCSVRLAPVAAGQCAYLVYSVQHVNAPTPRTSPPCAADVPCMLATLSAVPKQFATTYAYACPGSLRSKNDIVQSLVAAGTVDVALVTLSDDQSKVYAQYELRARSAEIRRQHPYIAREAAHRLYLDERRGELSQRALNEYAGRVAVDLERTAPRPTCDLDGFDPTVDHSTLLATDTTPYVEFAQFVDDAERIEYETYGAYARANDYADFHLNPLPDFIAAVGTSRKPVPAPPRTIADAFVMTPMPADMDVSVLFGRRINKWVATTTLDDLGEASVVLFWPKKHRVRLLGFAAACRLLQDALTAPPTDDVPLGYDSLSALAAAVMEMLCDNDVMTSYDDVMTMQQLATRYAPLRSLYIAHGIDLFDDAISRSGIQWLATTCATVGWLDVGAAIVTLVDQGIGDWHKTFTHLPLNWSNLATTLQFVTALLDALGQPPYCAELVFLLWDTVVANLAHFRDERYDEATHDRVLVLRCLLQLEARILADVEAASPTTMWLGGRLPSSLFWVVRSFVTAPTTVVSIVQRFRAAMDPALVLLPFVLDVGSVAQIAPLLPDVRASMASCDLVFDVVCDAGSVMYMLPEFYRNVLRWRGVHGGLLRAVSPSFARCSRRIVYALVRAVHKGLVVTACEACAIADLLLGYTTCLVDKSYKQQGSPCGGDANYDGRKGDYGTPPTKAMHAVLLILDRLSPLHVPRFVDDLVDKVVSDEHDDTRLYHARRVLYPTIRFLDAKLPMKYASSRDALCAVVLPMLTAAAAIACGCDYCTTTEENRAWLTSCDEQERDAARLAYLHATPPTIKRAAALLTASTKCTETA</sequence>
<proteinExistence type="predicted"/>
<dbReference type="InParanoid" id="T0QVZ0"/>
<evidence type="ECO:0000313" key="2">
    <source>
        <dbReference type="Proteomes" id="UP000030762"/>
    </source>
</evidence>
<gene>
    <name evidence="1" type="ORF">SDRG_04637</name>
</gene>
<reference evidence="1 2" key="1">
    <citation type="submission" date="2012-04" db="EMBL/GenBank/DDBJ databases">
        <title>The Genome Sequence of Saprolegnia declina VS20.</title>
        <authorList>
            <consortium name="The Broad Institute Genome Sequencing Platform"/>
            <person name="Russ C."/>
            <person name="Nusbaum C."/>
            <person name="Tyler B."/>
            <person name="van West P."/>
            <person name="Dieguez-Uribeondo J."/>
            <person name="de Bruijn I."/>
            <person name="Tripathy S."/>
            <person name="Jiang R."/>
            <person name="Young S.K."/>
            <person name="Zeng Q."/>
            <person name="Gargeya S."/>
            <person name="Fitzgerald M."/>
            <person name="Haas B."/>
            <person name="Abouelleil A."/>
            <person name="Alvarado L."/>
            <person name="Arachchi H.M."/>
            <person name="Berlin A."/>
            <person name="Chapman S.B."/>
            <person name="Goldberg J."/>
            <person name="Griggs A."/>
            <person name="Gujja S."/>
            <person name="Hansen M."/>
            <person name="Howarth C."/>
            <person name="Imamovic A."/>
            <person name="Larimer J."/>
            <person name="McCowen C."/>
            <person name="Montmayeur A."/>
            <person name="Murphy C."/>
            <person name="Neiman D."/>
            <person name="Pearson M."/>
            <person name="Priest M."/>
            <person name="Roberts A."/>
            <person name="Saif S."/>
            <person name="Shea T."/>
            <person name="Sisk P."/>
            <person name="Sykes S."/>
            <person name="Wortman J."/>
            <person name="Nusbaum C."/>
            <person name="Birren B."/>
        </authorList>
    </citation>
    <scope>NUCLEOTIDE SEQUENCE [LARGE SCALE GENOMIC DNA]</scope>
    <source>
        <strain evidence="1 2">VS20</strain>
    </source>
</reference>
<name>T0QVZ0_SAPDV</name>
<dbReference type="RefSeq" id="XP_008608537.1">
    <property type="nucleotide sequence ID" value="XM_008610315.1"/>
</dbReference>
<dbReference type="GeneID" id="19945364"/>
<evidence type="ECO:0000313" key="1">
    <source>
        <dbReference type="EMBL" id="EQC38210.1"/>
    </source>
</evidence>
<keyword evidence="2" id="KW-1185">Reference proteome</keyword>
<accession>T0QVZ0</accession>
<dbReference type="VEuPathDB" id="FungiDB:SDRG_04637"/>